<keyword evidence="6 9" id="KW-0812">Transmembrane</keyword>
<proteinExistence type="inferred from homology"/>
<evidence type="ECO:0000259" key="10">
    <source>
        <dbReference type="PROSITE" id="PS50928"/>
    </source>
</evidence>
<evidence type="ECO:0000256" key="9">
    <source>
        <dbReference type="RuleBase" id="RU363032"/>
    </source>
</evidence>
<comment type="similarity">
    <text evidence="2 9">Belongs to the binding-protein-dependent transport system permease family.</text>
</comment>
<dbReference type="STRING" id="53952.A0127_01855"/>
<organism evidence="11 12">
    <name type="scientific">Thermococcus peptonophilus</name>
    <dbReference type="NCBI Taxonomy" id="53952"/>
    <lineage>
        <taxon>Archaea</taxon>
        <taxon>Methanobacteriati</taxon>
        <taxon>Methanobacteriota</taxon>
        <taxon>Thermococci</taxon>
        <taxon>Thermococcales</taxon>
        <taxon>Thermococcaceae</taxon>
        <taxon>Thermococcus</taxon>
    </lineage>
</organism>
<feature type="transmembrane region" description="Helical" evidence="9">
    <location>
        <begin position="232"/>
        <end position="253"/>
    </location>
</feature>
<feature type="domain" description="ABC transmembrane type-1" evidence="10">
    <location>
        <begin position="99"/>
        <end position="309"/>
    </location>
</feature>
<dbReference type="OrthoDB" id="28023at2157"/>
<evidence type="ECO:0000313" key="11">
    <source>
        <dbReference type="EMBL" id="AMQ18002.1"/>
    </source>
</evidence>
<comment type="subcellular location">
    <subcellularLocation>
        <location evidence="1 9">Cell membrane</location>
        <topology evidence="1 9">Multi-pass membrane protein</topology>
    </subcellularLocation>
</comment>
<keyword evidence="4" id="KW-1003">Cell membrane</keyword>
<feature type="transmembrane region" description="Helical" evidence="9">
    <location>
        <begin position="582"/>
        <end position="604"/>
    </location>
</feature>
<feature type="transmembrane region" description="Helical" evidence="9">
    <location>
        <begin position="474"/>
        <end position="491"/>
    </location>
</feature>
<dbReference type="PANTHER" id="PTHR30183:SF3">
    <property type="entry name" value="MOLYBDENUM TRANSPORT SYSTEM PERMEASE PROTEIN MODB"/>
    <property type="match status" value="1"/>
</dbReference>
<keyword evidence="7 9" id="KW-1133">Transmembrane helix</keyword>
<feature type="transmembrane region" description="Helical" evidence="9">
    <location>
        <begin position="431"/>
        <end position="454"/>
    </location>
</feature>
<feature type="transmembrane region" description="Helical" evidence="9">
    <location>
        <begin position="521"/>
        <end position="544"/>
    </location>
</feature>
<evidence type="ECO:0000256" key="4">
    <source>
        <dbReference type="ARBA" id="ARBA00022475"/>
    </source>
</evidence>
<sequence>MKVNKWSERLFGTPLPDGVVITSFLFPLLYLVAFLIIPTFVMLATAFEYNGRISGHWFSSIFRSAYYFNPLHPDGYLVKTLTYGGQEVYHFYGWDFGVVINSILVSIAVMILTTILGTVFAFIMARYDFPGKNIMRILLFIPLLVTPFVNVVVVKKMFLPDGIINWIFYEHLHLFPKPIWIDGLVGVIIAQTITYYPIVYLNAYASFINIDPSLEEQAENLGSRGFHLFRTVTFPLALPGIMSGAILVGIFSLEDLAAPIVFQGSPIAKKLMSYQIYSSFVSGFAVGNPQMAALALVMLVLAVIMFLAVRWYVGLRQYAMLSKGGRWNPRVAKPRWWQALLIAFVAVPLLLITVFPQIGVLLLAFSKSWYGTWPSGFTLDNMKAIITQPDIERVIINSLMYSTAAVFIIILLSLTSAYASNRFKKARLAPIIDSLATIPIAVPGIVIAMSYFFFFSTVPPFKGSTLDPTNLLEFFPGAALILAYSIRRLPFAARSISAGLQQVHVSLEEAAMNLGAGRWKALTSVIIPMIYLNLFGGAMLSFVYCMSETSVGITLGSINSTWYPITAKMKELIIGAVGSANLAAALGVFLMAVQITAIVIANVITKQRYSFIGLT</sequence>
<gene>
    <name evidence="11" type="ORF">A0127_01855</name>
</gene>
<feature type="transmembrane region" description="Helical" evidence="9">
    <location>
        <begin position="399"/>
        <end position="419"/>
    </location>
</feature>
<evidence type="ECO:0000256" key="7">
    <source>
        <dbReference type="ARBA" id="ARBA00022989"/>
    </source>
</evidence>
<evidence type="ECO:0000256" key="8">
    <source>
        <dbReference type="ARBA" id="ARBA00023136"/>
    </source>
</evidence>
<evidence type="ECO:0000313" key="12">
    <source>
        <dbReference type="Proteomes" id="UP000073604"/>
    </source>
</evidence>
<dbReference type="InterPro" id="IPR035906">
    <property type="entry name" value="MetI-like_sf"/>
</dbReference>
<dbReference type="GO" id="GO:0005886">
    <property type="term" value="C:plasma membrane"/>
    <property type="evidence" value="ECO:0007669"/>
    <property type="project" value="UniProtKB-SubCell"/>
</dbReference>
<feature type="transmembrane region" description="Helical" evidence="9">
    <location>
        <begin position="21"/>
        <end position="47"/>
    </location>
</feature>
<protein>
    <submittedName>
        <fullName evidence="11">Iron ABC transporter permease</fullName>
    </submittedName>
</protein>
<evidence type="ECO:0000256" key="6">
    <source>
        <dbReference type="ARBA" id="ARBA00022692"/>
    </source>
</evidence>
<evidence type="ECO:0000256" key="1">
    <source>
        <dbReference type="ARBA" id="ARBA00004651"/>
    </source>
</evidence>
<feature type="transmembrane region" description="Helical" evidence="9">
    <location>
        <begin position="291"/>
        <end position="315"/>
    </location>
</feature>
<dbReference type="AlphaFoldDB" id="A0A142CTA0"/>
<keyword evidence="5" id="KW-0500">Molybdenum</keyword>
<dbReference type="RefSeq" id="WP_062387250.1">
    <property type="nucleotide sequence ID" value="NZ_CP014750.1"/>
</dbReference>
<evidence type="ECO:0000256" key="2">
    <source>
        <dbReference type="ARBA" id="ARBA00009306"/>
    </source>
</evidence>
<dbReference type="GeneID" id="27139251"/>
<keyword evidence="3 9" id="KW-0813">Transport</keyword>
<reference evidence="12" key="1">
    <citation type="submission" date="2016-03" db="EMBL/GenBank/DDBJ databases">
        <authorList>
            <person name="Oger P.M."/>
        </authorList>
    </citation>
    <scope>NUCLEOTIDE SEQUENCE [LARGE SCALE GENOMIC DNA]</scope>
    <source>
        <strain evidence="12">OG-1</strain>
    </source>
</reference>
<feature type="transmembrane region" description="Helical" evidence="9">
    <location>
        <begin position="137"/>
        <end position="159"/>
    </location>
</feature>
<dbReference type="EMBL" id="CP014750">
    <property type="protein sequence ID" value="AMQ18002.1"/>
    <property type="molecule type" value="Genomic_DNA"/>
</dbReference>
<dbReference type="PANTHER" id="PTHR30183">
    <property type="entry name" value="MOLYBDENUM TRANSPORT SYSTEM PERMEASE PROTEIN MODB"/>
    <property type="match status" value="1"/>
</dbReference>
<feature type="transmembrane region" description="Helical" evidence="9">
    <location>
        <begin position="179"/>
        <end position="198"/>
    </location>
</feature>
<dbReference type="InterPro" id="IPR000515">
    <property type="entry name" value="MetI-like"/>
</dbReference>
<keyword evidence="12" id="KW-1185">Reference proteome</keyword>
<feature type="transmembrane region" description="Helical" evidence="9">
    <location>
        <begin position="98"/>
        <end position="125"/>
    </location>
</feature>
<feature type="transmembrane region" description="Helical" evidence="9">
    <location>
        <begin position="336"/>
        <end position="365"/>
    </location>
</feature>
<dbReference type="GO" id="GO:0055085">
    <property type="term" value="P:transmembrane transport"/>
    <property type="evidence" value="ECO:0007669"/>
    <property type="project" value="InterPro"/>
</dbReference>
<dbReference type="Proteomes" id="UP000073604">
    <property type="component" value="Chromosome"/>
</dbReference>
<dbReference type="SUPFAM" id="SSF161098">
    <property type="entry name" value="MetI-like"/>
    <property type="match status" value="2"/>
</dbReference>
<dbReference type="Gene3D" id="1.10.3720.10">
    <property type="entry name" value="MetI-like"/>
    <property type="match status" value="2"/>
</dbReference>
<dbReference type="KEGG" id="tpep:A0127_01855"/>
<dbReference type="CDD" id="cd06261">
    <property type="entry name" value="TM_PBP2"/>
    <property type="match status" value="2"/>
</dbReference>
<accession>A0A142CTA0</accession>
<evidence type="ECO:0000256" key="3">
    <source>
        <dbReference type="ARBA" id="ARBA00022448"/>
    </source>
</evidence>
<name>A0A142CTA0_9EURY</name>
<dbReference type="PROSITE" id="PS50928">
    <property type="entry name" value="ABC_TM1"/>
    <property type="match status" value="2"/>
</dbReference>
<dbReference type="Pfam" id="PF00528">
    <property type="entry name" value="BPD_transp_1"/>
    <property type="match status" value="2"/>
</dbReference>
<feature type="domain" description="ABC transmembrane type-1" evidence="10">
    <location>
        <begin position="395"/>
        <end position="601"/>
    </location>
</feature>
<evidence type="ECO:0000256" key="5">
    <source>
        <dbReference type="ARBA" id="ARBA00022505"/>
    </source>
</evidence>
<keyword evidence="8 9" id="KW-0472">Membrane</keyword>